<dbReference type="EMBL" id="BFEA01000896">
    <property type="protein sequence ID" value="GBG91333.1"/>
    <property type="molecule type" value="Genomic_DNA"/>
</dbReference>
<name>A0A388MA18_CHABU</name>
<proteinExistence type="predicted"/>
<protein>
    <submittedName>
        <fullName evidence="2">Uncharacterized protein</fullName>
    </submittedName>
</protein>
<sequence length="143" mass="16796">MVMMGGKGGEGDKEKKQNKMQGEEGGGEGRRRRKNHMQEDGAGEGRRKKKDRVEEQRMDKPEYEEKEYHWRRQEEETEDPTAKKTTKKTNRTQRSGYKEAAALFLVIYSQYQWLHQFLTKKLKEPTAERETKSGRGAQQQSSR</sequence>
<dbReference type="AlphaFoldDB" id="A0A388MA18"/>
<evidence type="ECO:0000313" key="2">
    <source>
        <dbReference type="EMBL" id="GBG91333.1"/>
    </source>
</evidence>
<keyword evidence="3" id="KW-1185">Reference proteome</keyword>
<organism evidence="2 3">
    <name type="scientific">Chara braunii</name>
    <name type="common">Braun's stonewort</name>
    <dbReference type="NCBI Taxonomy" id="69332"/>
    <lineage>
        <taxon>Eukaryota</taxon>
        <taxon>Viridiplantae</taxon>
        <taxon>Streptophyta</taxon>
        <taxon>Charophyceae</taxon>
        <taxon>Charales</taxon>
        <taxon>Characeae</taxon>
        <taxon>Chara</taxon>
    </lineage>
</organism>
<reference evidence="2 3" key="1">
    <citation type="journal article" date="2018" name="Cell">
        <title>The Chara Genome: Secondary Complexity and Implications for Plant Terrestrialization.</title>
        <authorList>
            <person name="Nishiyama T."/>
            <person name="Sakayama H."/>
            <person name="Vries J.D."/>
            <person name="Buschmann H."/>
            <person name="Saint-Marcoux D."/>
            <person name="Ullrich K.K."/>
            <person name="Haas F.B."/>
            <person name="Vanderstraeten L."/>
            <person name="Becker D."/>
            <person name="Lang D."/>
            <person name="Vosolsobe S."/>
            <person name="Rombauts S."/>
            <person name="Wilhelmsson P.K.I."/>
            <person name="Janitza P."/>
            <person name="Kern R."/>
            <person name="Heyl A."/>
            <person name="Rumpler F."/>
            <person name="Villalobos L.I.A.C."/>
            <person name="Clay J.M."/>
            <person name="Skokan R."/>
            <person name="Toyoda A."/>
            <person name="Suzuki Y."/>
            <person name="Kagoshima H."/>
            <person name="Schijlen E."/>
            <person name="Tajeshwar N."/>
            <person name="Catarino B."/>
            <person name="Hetherington A.J."/>
            <person name="Saltykova A."/>
            <person name="Bonnot C."/>
            <person name="Breuninger H."/>
            <person name="Symeonidi A."/>
            <person name="Radhakrishnan G.V."/>
            <person name="Van Nieuwerburgh F."/>
            <person name="Deforce D."/>
            <person name="Chang C."/>
            <person name="Karol K.G."/>
            <person name="Hedrich R."/>
            <person name="Ulvskov P."/>
            <person name="Glockner G."/>
            <person name="Delwiche C.F."/>
            <person name="Petrasek J."/>
            <person name="Van de Peer Y."/>
            <person name="Friml J."/>
            <person name="Beilby M."/>
            <person name="Dolan L."/>
            <person name="Kohara Y."/>
            <person name="Sugano S."/>
            <person name="Fujiyama A."/>
            <person name="Delaux P.-M."/>
            <person name="Quint M."/>
            <person name="TheiBen G."/>
            <person name="Hagemann M."/>
            <person name="Harholt J."/>
            <person name="Dunand C."/>
            <person name="Zachgo S."/>
            <person name="Langdale J."/>
            <person name="Maumus F."/>
            <person name="Straeten D.V.D."/>
            <person name="Gould S.B."/>
            <person name="Rensing S.A."/>
        </authorList>
    </citation>
    <scope>NUCLEOTIDE SEQUENCE [LARGE SCALE GENOMIC DNA]</scope>
    <source>
        <strain evidence="2 3">S276</strain>
    </source>
</reference>
<feature type="region of interest" description="Disordered" evidence="1">
    <location>
        <begin position="1"/>
        <end position="95"/>
    </location>
</feature>
<evidence type="ECO:0000256" key="1">
    <source>
        <dbReference type="SAM" id="MobiDB-lite"/>
    </source>
</evidence>
<feature type="region of interest" description="Disordered" evidence="1">
    <location>
        <begin position="122"/>
        <end position="143"/>
    </location>
</feature>
<accession>A0A388MA18</accession>
<evidence type="ECO:0000313" key="3">
    <source>
        <dbReference type="Proteomes" id="UP000265515"/>
    </source>
</evidence>
<feature type="compositionally biased region" description="Basic and acidic residues" evidence="1">
    <location>
        <begin position="36"/>
        <end position="74"/>
    </location>
</feature>
<dbReference type="Gramene" id="GBG91333">
    <property type="protein sequence ID" value="GBG91333"/>
    <property type="gene ID" value="CBR_g52219"/>
</dbReference>
<dbReference type="Proteomes" id="UP000265515">
    <property type="component" value="Unassembled WGS sequence"/>
</dbReference>
<gene>
    <name evidence="2" type="ORF">CBR_g52219</name>
</gene>
<feature type="compositionally biased region" description="Basic and acidic residues" evidence="1">
    <location>
        <begin position="122"/>
        <end position="133"/>
    </location>
</feature>
<comment type="caution">
    <text evidence="2">The sequence shown here is derived from an EMBL/GenBank/DDBJ whole genome shotgun (WGS) entry which is preliminary data.</text>
</comment>